<protein>
    <submittedName>
        <fullName evidence="1">CLUMA_CG010422, isoform A</fullName>
    </submittedName>
</protein>
<gene>
    <name evidence="1" type="ORF">CLUMA_CG010422</name>
</gene>
<organism evidence="1 2">
    <name type="scientific">Clunio marinus</name>
    <dbReference type="NCBI Taxonomy" id="568069"/>
    <lineage>
        <taxon>Eukaryota</taxon>
        <taxon>Metazoa</taxon>
        <taxon>Ecdysozoa</taxon>
        <taxon>Arthropoda</taxon>
        <taxon>Hexapoda</taxon>
        <taxon>Insecta</taxon>
        <taxon>Pterygota</taxon>
        <taxon>Neoptera</taxon>
        <taxon>Endopterygota</taxon>
        <taxon>Diptera</taxon>
        <taxon>Nematocera</taxon>
        <taxon>Chironomoidea</taxon>
        <taxon>Chironomidae</taxon>
        <taxon>Clunio</taxon>
    </lineage>
</organism>
<accession>A0A1J1IEX5</accession>
<evidence type="ECO:0000313" key="1">
    <source>
        <dbReference type="EMBL" id="CRK96993.1"/>
    </source>
</evidence>
<name>A0A1J1IEX5_9DIPT</name>
<sequence>MNGGTFHRRRTMRRSPLMEISSKRSFVNQNKRKEKSFEGLHGINFFKLPLNTQKQHKIDLKN</sequence>
<dbReference type="Proteomes" id="UP000183832">
    <property type="component" value="Unassembled WGS sequence"/>
</dbReference>
<keyword evidence="2" id="KW-1185">Reference proteome</keyword>
<dbReference type="EMBL" id="CVRI01000045">
    <property type="protein sequence ID" value="CRK96993.1"/>
    <property type="molecule type" value="Genomic_DNA"/>
</dbReference>
<evidence type="ECO:0000313" key="2">
    <source>
        <dbReference type="Proteomes" id="UP000183832"/>
    </source>
</evidence>
<reference evidence="1 2" key="1">
    <citation type="submission" date="2015-04" db="EMBL/GenBank/DDBJ databases">
        <authorList>
            <person name="Syromyatnikov M.Y."/>
            <person name="Popov V.N."/>
        </authorList>
    </citation>
    <scope>NUCLEOTIDE SEQUENCE [LARGE SCALE GENOMIC DNA]</scope>
</reference>
<dbReference type="AlphaFoldDB" id="A0A1J1IEX5"/>
<proteinExistence type="predicted"/>